<dbReference type="NCBIfam" id="NF000840">
    <property type="entry name" value="PRK00071.1-3"/>
    <property type="match status" value="1"/>
</dbReference>
<evidence type="ECO:0000313" key="13">
    <source>
        <dbReference type="Proteomes" id="UP000185093"/>
    </source>
</evidence>
<dbReference type="Proteomes" id="UP000185093">
    <property type="component" value="Unassembled WGS sequence"/>
</dbReference>
<name>A0ABY1JAZ1_9BACT</name>
<dbReference type="RefSeq" id="WP_014806730.1">
    <property type="nucleotide sequence ID" value="NZ_DAONBL010000001.1"/>
</dbReference>
<dbReference type="InterPro" id="IPR004821">
    <property type="entry name" value="Cyt_trans-like"/>
</dbReference>
<comment type="caution">
    <text evidence="12">The sequence shown here is derived from an EMBL/GenBank/DDBJ whole genome shotgun (WGS) entry which is preliminary data.</text>
</comment>
<evidence type="ECO:0000256" key="5">
    <source>
        <dbReference type="ARBA" id="ARBA00022695"/>
    </source>
</evidence>
<dbReference type="HAMAP" id="MF_00244">
    <property type="entry name" value="NaMN_adenylyltr"/>
    <property type="match status" value="1"/>
</dbReference>
<reference evidence="12 13" key="1">
    <citation type="submission" date="2016-11" db="EMBL/GenBank/DDBJ databases">
        <authorList>
            <person name="Varghese N."/>
            <person name="Submissions S."/>
        </authorList>
    </citation>
    <scope>NUCLEOTIDE SEQUENCE [LARGE SCALE GENOMIC DNA]</scope>
    <source>
        <strain evidence="12 13">DSM 20664</strain>
    </source>
</reference>
<feature type="domain" description="Cytidyltransferase-like" evidence="11">
    <location>
        <begin position="16"/>
        <end position="182"/>
    </location>
</feature>
<dbReference type="SUPFAM" id="SSF52374">
    <property type="entry name" value="Nucleotidylyl transferase"/>
    <property type="match status" value="1"/>
</dbReference>
<keyword evidence="13" id="KW-1185">Reference proteome</keyword>
<keyword evidence="5 10" id="KW-0548">Nucleotidyltransferase</keyword>
<comment type="catalytic activity">
    <reaction evidence="9 10">
        <text>nicotinate beta-D-ribonucleotide + ATP + H(+) = deamido-NAD(+) + diphosphate</text>
        <dbReference type="Rhea" id="RHEA:22860"/>
        <dbReference type="ChEBI" id="CHEBI:15378"/>
        <dbReference type="ChEBI" id="CHEBI:30616"/>
        <dbReference type="ChEBI" id="CHEBI:33019"/>
        <dbReference type="ChEBI" id="CHEBI:57502"/>
        <dbReference type="ChEBI" id="CHEBI:58437"/>
        <dbReference type="EC" id="2.7.7.18"/>
    </reaction>
</comment>
<protein>
    <recommendedName>
        <fullName evidence="10">Probable nicotinate-nucleotide adenylyltransferase</fullName>
        <ecNumber evidence="10">2.7.7.18</ecNumber>
    </recommendedName>
    <alternativeName>
        <fullName evidence="10">Deamido-NAD(+) diphosphorylase</fullName>
    </alternativeName>
    <alternativeName>
        <fullName evidence="10">Deamido-NAD(+) pyrophosphorylase</fullName>
    </alternativeName>
    <alternativeName>
        <fullName evidence="10">Nicotinate mononucleotide adenylyltransferase</fullName>
        <shortName evidence="10">NaMN adenylyltransferase</shortName>
    </alternativeName>
</protein>
<keyword evidence="7 10" id="KW-0067">ATP-binding</keyword>
<comment type="pathway">
    <text evidence="2 10">Cofactor biosynthesis; NAD(+) biosynthesis; deamido-NAD(+) from nicotinate D-ribonucleotide: step 1/1.</text>
</comment>
<evidence type="ECO:0000256" key="8">
    <source>
        <dbReference type="ARBA" id="ARBA00023027"/>
    </source>
</evidence>
<proteinExistence type="inferred from homology"/>
<dbReference type="CDD" id="cd02165">
    <property type="entry name" value="NMNAT"/>
    <property type="match status" value="1"/>
</dbReference>
<dbReference type="GO" id="GO:0016779">
    <property type="term" value="F:nucleotidyltransferase activity"/>
    <property type="evidence" value="ECO:0007669"/>
    <property type="project" value="UniProtKB-KW"/>
</dbReference>
<dbReference type="Pfam" id="PF01467">
    <property type="entry name" value="CTP_transf_like"/>
    <property type="match status" value="1"/>
</dbReference>
<evidence type="ECO:0000256" key="2">
    <source>
        <dbReference type="ARBA" id="ARBA00005019"/>
    </source>
</evidence>
<dbReference type="Gene3D" id="3.40.50.620">
    <property type="entry name" value="HUPs"/>
    <property type="match status" value="1"/>
</dbReference>
<evidence type="ECO:0000256" key="10">
    <source>
        <dbReference type="HAMAP-Rule" id="MF_00244"/>
    </source>
</evidence>
<dbReference type="PANTHER" id="PTHR39321:SF3">
    <property type="entry name" value="PHOSPHOPANTETHEINE ADENYLYLTRANSFERASE"/>
    <property type="match status" value="1"/>
</dbReference>
<keyword evidence="6 10" id="KW-0547">Nucleotide-binding</keyword>
<dbReference type="PANTHER" id="PTHR39321">
    <property type="entry name" value="NICOTINATE-NUCLEOTIDE ADENYLYLTRANSFERASE-RELATED"/>
    <property type="match status" value="1"/>
</dbReference>
<dbReference type="EC" id="2.7.7.18" evidence="10"/>
<evidence type="ECO:0000256" key="9">
    <source>
        <dbReference type="ARBA" id="ARBA00048721"/>
    </source>
</evidence>
<evidence type="ECO:0000259" key="11">
    <source>
        <dbReference type="Pfam" id="PF01467"/>
    </source>
</evidence>
<evidence type="ECO:0000256" key="6">
    <source>
        <dbReference type="ARBA" id="ARBA00022741"/>
    </source>
</evidence>
<organism evidence="12 13">
    <name type="scientific">Acetomicrobium flavidum</name>
    <dbReference type="NCBI Taxonomy" id="49896"/>
    <lineage>
        <taxon>Bacteria</taxon>
        <taxon>Thermotogati</taxon>
        <taxon>Synergistota</taxon>
        <taxon>Synergistia</taxon>
        <taxon>Synergistales</taxon>
        <taxon>Acetomicrobiaceae</taxon>
        <taxon>Acetomicrobium</taxon>
    </lineage>
</organism>
<keyword evidence="3 10" id="KW-0662">Pyridine nucleotide biosynthesis</keyword>
<dbReference type="NCBIfam" id="TIGR00482">
    <property type="entry name" value="nicotinate (nicotinamide) nucleotide adenylyltransferase"/>
    <property type="match status" value="1"/>
</dbReference>
<evidence type="ECO:0000313" key="12">
    <source>
        <dbReference type="EMBL" id="SIN62842.1"/>
    </source>
</evidence>
<gene>
    <name evidence="10" type="primary">nadD</name>
    <name evidence="12" type="ORF">SAMN05444368_0259</name>
</gene>
<accession>A0ABY1JAZ1</accession>
<dbReference type="NCBIfam" id="TIGR00125">
    <property type="entry name" value="cyt_tran_rel"/>
    <property type="match status" value="1"/>
</dbReference>
<evidence type="ECO:0000256" key="1">
    <source>
        <dbReference type="ARBA" id="ARBA00002324"/>
    </source>
</evidence>
<dbReference type="EMBL" id="FSQZ01000001">
    <property type="protein sequence ID" value="SIN62842.1"/>
    <property type="molecule type" value="Genomic_DNA"/>
</dbReference>
<evidence type="ECO:0000256" key="7">
    <source>
        <dbReference type="ARBA" id="ARBA00022840"/>
    </source>
</evidence>
<evidence type="ECO:0000256" key="3">
    <source>
        <dbReference type="ARBA" id="ARBA00022642"/>
    </source>
</evidence>
<dbReference type="InterPro" id="IPR014729">
    <property type="entry name" value="Rossmann-like_a/b/a_fold"/>
</dbReference>
<comment type="similarity">
    <text evidence="10">Belongs to the NadD family.</text>
</comment>
<dbReference type="InterPro" id="IPR005248">
    <property type="entry name" value="NadD/NMNAT"/>
</dbReference>
<keyword evidence="8 10" id="KW-0520">NAD</keyword>
<sequence>MPQRRSNFMSRIKVGIMGGTFDPIHFGHLVVAEEAYTSLNLSEIIFVPTGDPPHKSFKNITPAEDRYIMTCMAIVDNPHFKISKIEIEREGPSYTIDTLREMRHWYLPKEAEFFFITGIDAVLQIPTWKEPFAIAQLAHIVAASRPGYDISQLESLPEEIKRAVIPLEIPLLAISSTEIRRRVAAGQSIRYFLPWTVEHYIYKKTLYTLEGR</sequence>
<keyword evidence="4 10" id="KW-0808">Transferase</keyword>
<evidence type="ECO:0000256" key="4">
    <source>
        <dbReference type="ARBA" id="ARBA00022679"/>
    </source>
</evidence>
<comment type="function">
    <text evidence="1 10">Catalyzes the reversible adenylation of nicotinate mononucleotide (NaMN) to nicotinic acid adenine dinucleotide (NaAD).</text>
</comment>